<dbReference type="Pfam" id="PF00990">
    <property type="entry name" value="GGDEF"/>
    <property type="match status" value="1"/>
</dbReference>
<protein>
    <submittedName>
        <fullName evidence="5">Uncharacterized protein</fullName>
    </submittedName>
</protein>
<name>A0A645A685_9ZZZZ</name>
<dbReference type="NCBIfam" id="TIGR00229">
    <property type="entry name" value="sensory_box"/>
    <property type="match status" value="1"/>
</dbReference>
<dbReference type="Gene3D" id="3.30.450.20">
    <property type="entry name" value="PAS domain"/>
    <property type="match status" value="2"/>
</dbReference>
<dbReference type="SMART" id="SM00471">
    <property type="entry name" value="HDc"/>
    <property type="match status" value="1"/>
</dbReference>
<gene>
    <name evidence="5" type="ORF">SDC9_94499</name>
</gene>
<dbReference type="InterPro" id="IPR043128">
    <property type="entry name" value="Rev_trsase/Diguanyl_cyclase"/>
</dbReference>
<evidence type="ECO:0000259" key="1">
    <source>
        <dbReference type="PROSITE" id="PS50112"/>
    </source>
</evidence>
<feature type="domain" description="GGDEF" evidence="2">
    <location>
        <begin position="412"/>
        <end position="543"/>
    </location>
</feature>
<dbReference type="CDD" id="cd00077">
    <property type="entry name" value="HDc"/>
    <property type="match status" value="1"/>
</dbReference>
<evidence type="ECO:0000259" key="3">
    <source>
        <dbReference type="PROSITE" id="PS51831"/>
    </source>
</evidence>
<dbReference type="Pfam" id="PF13487">
    <property type="entry name" value="HD_5"/>
    <property type="match status" value="1"/>
</dbReference>
<dbReference type="PROSITE" id="PS50112">
    <property type="entry name" value="PAS"/>
    <property type="match status" value="1"/>
</dbReference>
<dbReference type="InterPro" id="IPR013656">
    <property type="entry name" value="PAS_4"/>
</dbReference>
<dbReference type="InterPro" id="IPR000014">
    <property type="entry name" value="PAS"/>
</dbReference>
<dbReference type="SUPFAM" id="SSF55073">
    <property type="entry name" value="Nucleotide cyclase"/>
    <property type="match status" value="1"/>
</dbReference>
<dbReference type="EMBL" id="VSSQ01011816">
    <property type="protein sequence ID" value="MPM47781.1"/>
    <property type="molecule type" value="Genomic_DNA"/>
</dbReference>
<dbReference type="SMART" id="SM00091">
    <property type="entry name" value="PAS"/>
    <property type="match status" value="2"/>
</dbReference>
<dbReference type="PROSITE" id="PS51832">
    <property type="entry name" value="HD_GYP"/>
    <property type="match status" value="1"/>
</dbReference>
<feature type="domain" description="HD-GYP" evidence="4">
    <location>
        <begin position="533"/>
        <end position="722"/>
    </location>
</feature>
<dbReference type="NCBIfam" id="TIGR00254">
    <property type="entry name" value="GGDEF"/>
    <property type="match status" value="1"/>
</dbReference>
<evidence type="ECO:0000259" key="4">
    <source>
        <dbReference type="PROSITE" id="PS51832"/>
    </source>
</evidence>
<accession>A0A645A685</accession>
<dbReference type="PANTHER" id="PTHR43155">
    <property type="entry name" value="CYCLIC DI-GMP PHOSPHODIESTERASE PA4108-RELATED"/>
    <property type="match status" value="1"/>
</dbReference>
<dbReference type="Gene3D" id="3.30.70.270">
    <property type="match status" value="1"/>
</dbReference>
<dbReference type="InterPro" id="IPR003607">
    <property type="entry name" value="HD/PDEase_dom"/>
</dbReference>
<dbReference type="AlphaFoldDB" id="A0A645A685"/>
<evidence type="ECO:0000259" key="2">
    <source>
        <dbReference type="PROSITE" id="PS50887"/>
    </source>
</evidence>
<feature type="domain" description="HD" evidence="3">
    <location>
        <begin position="555"/>
        <end position="677"/>
    </location>
</feature>
<organism evidence="5">
    <name type="scientific">bioreactor metagenome</name>
    <dbReference type="NCBI Taxonomy" id="1076179"/>
    <lineage>
        <taxon>unclassified sequences</taxon>
        <taxon>metagenomes</taxon>
        <taxon>ecological metagenomes</taxon>
    </lineage>
</organism>
<dbReference type="PROSITE" id="PS51831">
    <property type="entry name" value="HD"/>
    <property type="match status" value="1"/>
</dbReference>
<dbReference type="Pfam" id="PF08448">
    <property type="entry name" value="PAS_4"/>
    <property type="match status" value="1"/>
</dbReference>
<dbReference type="InterPro" id="IPR000160">
    <property type="entry name" value="GGDEF_dom"/>
</dbReference>
<dbReference type="InterPro" id="IPR018771">
    <property type="entry name" value="PocR_dom"/>
</dbReference>
<dbReference type="SMART" id="SM00267">
    <property type="entry name" value="GGDEF"/>
    <property type="match status" value="1"/>
</dbReference>
<sequence length="722" mass="82464">MSDTVIANRNETNEKCHFYTCLNGLIDVQIPIVVRGEHIANLYSGQLFFEKPDITFFKRQAMLYGFNETLYLAALEKVPMVSKEKVKLVMNFLLNTIELIIEMTSDKQEQMELNERIKESEIALLENQYRLRKSEERFRIVQEVSPDGFTILHPLRDHHGEITDFIFVYENHAIARINHTDPQEILGKSLLELFPAHHGTMLFNVYKQVASTGESKVIDEINAGEIVSEPVWLRLVVVSMGGDIAILAQNVTKKKLVEIALVESEEKYSSYIENAPDGVFVVDEKGNYLDLNQATSRITGYSQEELLKMSIRDFIPDELIEQTNCHFEKLLETGICSGELQFVHKNGSLRWWSLDAVRLDERRYLYFSRDINDKKNAESEMLYLSYHDHLTGLHNRRFFEQELKRLDVTQNLPISIIMFDVNGLKLVNDSFGHDAGDLLLKKAAEAIQKACSKEDVVARIGGDEFALLLPHTSSEECVQIANRIKECSSKEKVANIELSISYGYDTKETDKQSIHEIIANAENYMYRYKLFERSSNRSKMTDLIMNTLFEKSSREAAHSKRVSILCETIASAMNLGQDVINKMRIAGLIHDIGKIGVAESILNKPAALTLDERIEVERHPEIGWRLLSSTNEYSELAQLVLNHHERWDGTGYPNKLKGEAISLEARIIAVADAYDAVTSKRSYREALSKEEAIEELQRGSGKQFDPAIIDVFIRLVLLENRV</sequence>
<dbReference type="InterPro" id="IPR037522">
    <property type="entry name" value="HD_GYP_dom"/>
</dbReference>
<evidence type="ECO:0000313" key="5">
    <source>
        <dbReference type="EMBL" id="MPM47781.1"/>
    </source>
</evidence>
<dbReference type="Pfam" id="PF10114">
    <property type="entry name" value="PocR"/>
    <property type="match status" value="1"/>
</dbReference>
<dbReference type="SUPFAM" id="SSF109604">
    <property type="entry name" value="HD-domain/PDEase-like"/>
    <property type="match status" value="1"/>
</dbReference>
<reference evidence="5" key="1">
    <citation type="submission" date="2019-08" db="EMBL/GenBank/DDBJ databases">
        <authorList>
            <person name="Kucharzyk K."/>
            <person name="Murdoch R.W."/>
            <person name="Higgins S."/>
            <person name="Loffler F."/>
        </authorList>
    </citation>
    <scope>NUCLEOTIDE SEQUENCE</scope>
</reference>
<dbReference type="InterPro" id="IPR029787">
    <property type="entry name" value="Nucleotide_cyclase"/>
</dbReference>
<proteinExistence type="predicted"/>
<dbReference type="InterPro" id="IPR035965">
    <property type="entry name" value="PAS-like_dom_sf"/>
</dbReference>
<dbReference type="PANTHER" id="PTHR43155:SF2">
    <property type="entry name" value="CYCLIC DI-GMP PHOSPHODIESTERASE PA4108"/>
    <property type="match status" value="1"/>
</dbReference>
<dbReference type="Pfam" id="PF13426">
    <property type="entry name" value="PAS_9"/>
    <property type="match status" value="1"/>
</dbReference>
<dbReference type="CDD" id="cd01949">
    <property type="entry name" value="GGDEF"/>
    <property type="match status" value="1"/>
</dbReference>
<dbReference type="CDD" id="cd00130">
    <property type="entry name" value="PAS"/>
    <property type="match status" value="1"/>
</dbReference>
<dbReference type="InterPro" id="IPR006674">
    <property type="entry name" value="HD_domain"/>
</dbReference>
<dbReference type="Gene3D" id="1.10.3210.10">
    <property type="entry name" value="Hypothetical protein af1432"/>
    <property type="match status" value="1"/>
</dbReference>
<feature type="domain" description="PAS" evidence="1">
    <location>
        <begin position="264"/>
        <end position="334"/>
    </location>
</feature>
<comment type="caution">
    <text evidence="5">The sequence shown here is derived from an EMBL/GenBank/DDBJ whole genome shotgun (WGS) entry which is preliminary data.</text>
</comment>
<dbReference type="SUPFAM" id="SSF55785">
    <property type="entry name" value="PYP-like sensor domain (PAS domain)"/>
    <property type="match status" value="2"/>
</dbReference>
<dbReference type="PROSITE" id="PS50887">
    <property type="entry name" value="GGDEF"/>
    <property type="match status" value="1"/>
</dbReference>